<dbReference type="EMBL" id="JASBWT010000021">
    <property type="protein sequence ID" value="KAJ9095644.1"/>
    <property type="molecule type" value="Genomic_DNA"/>
</dbReference>
<sequence length="411" mass="43666">MSSELQFLVGSNSSDIALVSFSPSMKHLTRVASSTVGPTPSWVEPCPIPALHGKVFYAASEMAGKVLSLDLAEDGKLIVKGMGVTKGGSAHVLALKDGSGVIATNYSGGSALFYPVDQQTGHLPAATTGALASLTPSFLASHPPILDFPFTYARHGPNKDRQEASHPHQAVEGEDGIVYIPDLGSDRIWIVRKAAGNGEVELEICGEMRLPGGAGPRHAALSPDGKHLYVITELSHEIFIFPTPSSANLHKPSEPLYLPIEPLTYEGYEIVPPEIPRELRAPLNAGELIVCPLPQAQGRTLYASNRGQVDLNSQIPGADAKGDAITVLTLSEDGTHVESHTIVRTGTNFIRGMGVSKDGRWLACVGQKDGNVEVYECKGERGEELILVARLEASATDGLGVTMLPTDVTWL</sequence>
<accession>A0ACC2V905</accession>
<keyword evidence="2" id="KW-1185">Reference proteome</keyword>
<evidence type="ECO:0000313" key="2">
    <source>
        <dbReference type="Proteomes" id="UP001227268"/>
    </source>
</evidence>
<proteinExistence type="predicted"/>
<reference evidence="1" key="1">
    <citation type="submission" date="2023-04" db="EMBL/GenBank/DDBJ databases">
        <title>Draft Genome sequencing of Naganishia species isolated from polar environments using Oxford Nanopore Technology.</title>
        <authorList>
            <person name="Leo P."/>
            <person name="Venkateswaran K."/>
        </authorList>
    </citation>
    <scope>NUCLEOTIDE SEQUENCE</scope>
    <source>
        <strain evidence="1">MNA-CCFEE 5423</strain>
    </source>
</reference>
<evidence type="ECO:0000313" key="1">
    <source>
        <dbReference type="EMBL" id="KAJ9095644.1"/>
    </source>
</evidence>
<protein>
    <submittedName>
        <fullName evidence="1">Uncharacterized protein</fullName>
    </submittedName>
</protein>
<comment type="caution">
    <text evidence="1">The sequence shown here is derived from an EMBL/GenBank/DDBJ whole genome shotgun (WGS) entry which is preliminary data.</text>
</comment>
<organism evidence="1 2">
    <name type="scientific">Naganishia friedmannii</name>
    <dbReference type="NCBI Taxonomy" id="89922"/>
    <lineage>
        <taxon>Eukaryota</taxon>
        <taxon>Fungi</taxon>
        <taxon>Dikarya</taxon>
        <taxon>Basidiomycota</taxon>
        <taxon>Agaricomycotina</taxon>
        <taxon>Tremellomycetes</taxon>
        <taxon>Filobasidiales</taxon>
        <taxon>Filobasidiaceae</taxon>
        <taxon>Naganishia</taxon>
    </lineage>
</organism>
<name>A0ACC2V905_9TREE</name>
<dbReference type="Proteomes" id="UP001227268">
    <property type="component" value="Unassembled WGS sequence"/>
</dbReference>
<gene>
    <name evidence="1" type="ORF">QFC21_005516</name>
</gene>